<keyword evidence="3" id="KW-1185">Reference proteome</keyword>
<dbReference type="InterPro" id="IPR036568">
    <property type="entry name" value="GGCT-like_sf"/>
</dbReference>
<dbReference type="InterPro" id="IPR013024">
    <property type="entry name" value="GGCT-like"/>
</dbReference>
<evidence type="ECO:0000259" key="1">
    <source>
        <dbReference type="Pfam" id="PF06094"/>
    </source>
</evidence>
<comment type="caution">
    <text evidence="2">The sequence shown here is derived from an EMBL/GenBank/DDBJ whole genome shotgun (WGS) entry which is preliminary data.</text>
</comment>
<evidence type="ECO:0000313" key="2">
    <source>
        <dbReference type="EMBL" id="CAG9318892.1"/>
    </source>
</evidence>
<dbReference type="Pfam" id="PF06094">
    <property type="entry name" value="GGACT"/>
    <property type="match status" value="1"/>
</dbReference>
<proteinExistence type="predicted"/>
<feature type="domain" description="Gamma-glutamylcyclotransferase AIG2-like" evidence="1">
    <location>
        <begin position="9"/>
        <end position="111"/>
    </location>
</feature>
<accession>A0AAU9IVP4</accession>
<dbReference type="CDD" id="cd06661">
    <property type="entry name" value="GGCT_like"/>
    <property type="match status" value="1"/>
</dbReference>
<dbReference type="AlphaFoldDB" id="A0AAU9IVP4"/>
<evidence type="ECO:0000313" key="3">
    <source>
        <dbReference type="Proteomes" id="UP001162131"/>
    </source>
</evidence>
<sequence>MAEENLIRVFVYGTLRYGLLYHHKLVNPIFEGEDYMIHAELYSRVNGTLSYAMEGNGKIKGEIYLIRIEEIPELDAFEEIPEFYIRKEVELESGEKAFSYLYKNREDIVKYLNSGLVEAVEDGDYVAYLDRKGLLSDEIKEIRRQRGLS</sequence>
<dbReference type="Proteomes" id="UP001162131">
    <property type="component" value="Unassembled WGS sequence"/>
</dbReference>
<dbReference type="EMBL" id="CAJZBQ010000021">
    <property type="protein sequence ID" value="CAG9318892.1"/>
    <property type="molecule type" value="Genomic_DNA"/>
</dbReference>
<dbReference type="SUPFAM" id="SSF110857">
    <property type="entry name" value="Gamma-glutamyl cyclotransferase-like"/>
    <property type="match status" value="1"/>
</dbReference>
<organism evidence="2 3">
    <name type="scientific">Blepharisma stoltei</name>
    <dbReference type="NCBI Taxonomy" id="1481888"/>
    <lineage>
        <taxon>Eukaryota</taxon>
        <taxon>Sar</taxon>
        <taxon>Alveolata</taxon>
        <taxon>Ciliophora</taxon>
        <taxon>Postciliodesmatophora</taxon>
        <taxon>Heterotrichea</taxon>
        <taxon>Heterotrichida</taxon>
        <taxon>Blepharismidae</taxon>
        <taxon>Blepharisma</taxon>
    </lineage>
</organism>
<dbReference type="Gene3D" id="3.10.490.10">
    <property type="entry name" value="Gamma-glutamyl cyclotransferase-like"/>
    <property type="match status" value="1"/>
</dbReference>
<protein>
    <recommendedName>
        <fullName evidence="1">Gamma-glutamylcyclotransferase AIG2-like domain-containing protein</fullName>
    </recommendedName>
</protein>
<gene>
    <name evidence="2" type="ORF">BSTOLATCC_MIC22252</name>
</gene>
<reference evidence="2" key="1">
    <citation type="submission" date="2021-09" db="EMBL/GenBank/DDBJ databases">
        <authorList>
            <consortium name="AG Swart"/>
            <person name="Singh M."/>
            <person name="Singh A."/>
            <person name="Seah K."/>
            <person name="Emmerich C."/>
        </authorList>
    </citation>
    <scope>NUCLEOTIDE SEQUENCE</scope>
    <source>
        <strain evidence="2">ATCC30299</strain>
    </source>
</reference>
<dbReference type="InterPro" id="IPR009288">
    <property type="entry name" value="AIG2-like_dom"/>
</dbReference>
<name>A0AAU9IVP4_9CILI</name>